<proteinExistence type="predicted"/>
<dbReference type="RefSeq" id="WP_211800628.1">
    <property type="nucleotide sequence ID" value="NZ_JAGSCS010000006.1"/>
</dbReference>
<dbReference type="Pfam" id="PF00462">
    <property type="entry name" value="Glutaredoxin"/>
    <property type="match status" value="1"/>
</dbReference>
<comment type="caution">
    <text evidence="2">The sequence shown here is derived from an EMBL/GenBank/DDBJ whole genome shotgun (WGS) entry which is preliminary data.</text>
</comment>
<accession>A0A941CQI7</accession>
<dbReference type="Proteomes" id="UP000675379">
    <property type="component" value="Unassembled WGS sequence"/>
</dbReference>
<dbReference type="PANTHER" id="PTHR34386:SF1">
    <property type="entry name" value="GLUTAREDOXIN-LIKE PROTEIN NRDH"/>
    <property type="match status" value="1"/>
</dbReference>
<evidence type="ECO:0000313" key="2">
    <source>
        <dbReference type="EMBL" id="MBR0575933.1"/>
    </source>
</evidence>
<evidence type="ECO:0000313" key="3">
    <source>
        <dbReference type="Proteomes" id="UP000675379"/>
    </source>
</evidence>
<reference evidence="2" key="1">
    <citation type="submission" date="2021-04" db="EMBL/GenBank/DDBJ databases">
        <title>Proteiniclasticum sedimins sp. nov., an obligate anaerobic bacterium isolated from anaerobic sludge.</title>
        <authorList>
            <person name="Liu J."/>
        </authorList>
    </citation>
    <scope>NUCLEOTIDE SEQUENCE</scope>
    <source>
        <strain evidence="2">BAD-10</strain>
    </source>
</reference>
<dbReference type="PROSITE" id="PS51354">
    <property type="entry name" value="GLUTAREDOXIN_2"/>
    <property type="match status" value="1"/>
</dbReference>
<dbReference type="GO" id="GO:0045454">
    <property type="term" value="P:cell redox homeostasis"/>
    <property type="evidence" value="ECO:0007669"/>
    <property type="project" value="TreeGrafter"/>
</dbReference>
<dbReference type="PANTHER" id="PTHR34386">
    <property type="entry name" value="GLUTAREDOXIN"/>
    <property type="match status" value="1"/>
</dbReference>
<name>A0A941CQI7_9CLOT</name>
<dbReference type="CDD" id="cd02976">
    <property type="entry name" value="NrdH"/>
    <property type="match status" value="1"/>
</dbReference>
<dbReference type="AlphaFoldDB" id="A0A941CQI7"/>
<dbReference type="Gene3D" id="3.40.30.10">
    <property type="entry name" value="Glutaredoxin"/>
    <property type="match status" value="1"/>
</dbReference>
<dbReference type="InterPro" id="IPR051548">
    <property type="entry name" value="Grx-like_ET"/>
</dbReference>
<organism evidence="2 3">
    <name type="scientific">Proteiniclasticum sediminis</name>
    <dbReference type="NCBI Taxonomy" id="2804028"/>
    <lineage>
        <taxon>Bacteria</taxon>
        <taxon>Bacillati</taxon>
        <taxon>Bacillota</taxon>
        <taxon>Clostridia</taxon>
        <taxon>Eubacteriales</taxon>
        <taxon>Clostridiaceae</taxon>
        <taxon>Proteiniclasticum</taxon>
    </lineage>
</organism>
<dbReference type="InterPro" id="IPR002109">
    <property type="entry name" value="Glutaredoxin"/>
</dbReference>
<sequence>MEKKVTIYTSNTCTYCDMAKEYFKANNIAYDEKNVTNPEFRKELLGMGLRSVPVIFVNEERMVGFDQQAFEDLYQNA</sequence>
<dbReference type="InterPro" id="IPR036249">
    <property type="entry name" value="Thioredoxin-like_sf"/>
</dbReference>
<protein>
    <submittedName>
        <fullName evidence="2">Glutaredoxin family protein</fullName>
    </submittedName>
</protein>
<dbReference type="GO" id="GO:0009055">
    <property type="term" value="F:electron transfer activity"/>
    <property type="evidence" value="ECO:0007669"/>
    <property type="project" value="TreeGrafter"/>
</dbReference>
<keyword evidence="3" id="KW-1185">Reference proteome</keyword>
<feature type="domain" description="Glutaredoxin" evidence="1">
    <location>
        <begin position="5"/>
        <end position="60"/>
    </location>
</feature>
<gene>
    <name evidence="2" type="ORF">KCG48_06220</name>
</gene>
<evidence type="ECO:0000259" key="1">
    <source>
        <dbReference type="Pfam" id="PF00462"/>
    </source>
</evidence>
<dbReference type="SUPFAM" id="SSF52833">
    <property type="entry name" value="Thioredoxin-like"/>
    <property type="match status" value="1"/>
</dbReference>
<dbReference type="EMBL" id="JAGSCS010000006">
    <property type="protein sequence ID" value="MBR0575933.1"/>
    <property type="molecule type" value="Genomic_DNA"/>
</dbReference>